<accession>A0A4D4JBE9</accession>
<comment type="caution">
    <text evidence="1">The sequence shown here is derived from an EMBL/GenBank/DDBJ whole genome shotgun (WGS) entry which is preliminary data.</text>
</comment>
<reference evidence="2" key="1">
    <citation type="submission" date="2019-04" db="EMBL/GenBank/DDBJ databases">
        <title>Draft genome sequence of Pseudonocardiaceae bacterium SL3-2-4.</title>
        <authorList>
            <person name="Ningsih F."/>
            <person name="Yokota A."/>
            <person name="Sakai Y."/>
            <person name="Nanatani K."/>
            <person name="Yabe S."/>
            <person name="Oetari A."/>
            <person name="Sjamsuridzal W."/>
        </authorList>
    </citation>
    <scope>NUCLEOTIDE SEQUENCE [LARGE SCALE GENOMIC DNA]</scope>
    <source>
        <strain evidence="2">SL3-2-4</strain>
    </source>
</reference>
<sequence>MNYTVLGKGPHAVRVRFRPGGVELRVHGSLISGNQDMARALRWVLNHREASADDIAELGESVTLEDICRLLTDLAPHGVPLSAWGNWWSRECARRAEVVQ</sequence>
<proteinExistence type="predicted"/>
<evidence type="ECO:0000313" key="1">
    <source>
        <dbReference type="EMBL" id="GDY33981.1"/>
    </source>
</evidence>
<dbReference type="Proteomes" id="UP000298860">
    <property type="component" value="Unassembled WGS sequence"/>
</dbReference>
<gene>
    <name evidence="1" type="ORF">GTS_56140</name>
</gene>
<protein>
    <recommendedName>
        <fullName evidence="3">PqqD family protein</fullName>
    </recommendedName>
</protein>
<name>A0A4D4JBE9_9PSEU</name>
<evidence type="ECO:0008006" key="3">
    <source>
        <dbReference type="Google" id="ProtNLM"/>
    </source>
</evidence>
<dbReference type="EMBL" id="BJFL01000073">
    <property type="protein sequence ID" value="GDY33981.1"/>
    <property type="molecule type" value="Genomic_DNA"/>
</dbReference>
<keyword evidence="2" id="KW-1185">Reference proteome</keyword>
<dbReference type="AlphaFoldDB" id="A0A4D4JBE9"/>
<organism evidence="1 2">
    <name type="scientific">Gandjariella thermophila</name>
    <dbReference type="NCBI Taxonomy" id="1931992"/>
    <lineage>
        <taxon>Bacteria</taxon>
        <taxon>Bacillati</taxon>
        <taxon>Actinomycetota</taxon>
        <taxon>Actinomycetes</taxon>
        <taxon>Pseudonocardiales</taxon>
        <taxon>Pseudonocardiaceae</taxon>
        <taxon>Gandjariella</taxon>
    </lineage>
</organism>
<evidence type="ECO:0000313" key="2">
    <source>
        <dbReference type="Proteomes" id="UP000298860"/>
    </source>
</evidence>